<dbReference type="AlphaFoldDB" id="A0A937X523"/>
<dbReference type="NCBIfam" id="TIGR03592">
    <property type="entry name" value="yidC_oxa1_cterm"/>
    <property type="match status" value="1"/>
</dbReference>
<dbReference type="GO" id="GO:0015031">
    <property type="term" value="P:protein transport"/>
    <property type="evidence" value="ECO:0007669"/>
    <property type="project" value="UniProtKB-KW"/>
</dbReference>
<sequence length="313" mass="35014">MNPIDYLRDAMMIPIITFFHDYVPPHNWGLAIVLLTITVKLILYPLTARQFSNMRVMQKLQPMLKELQEKYKGDPQQLQLKMMELYKDHNTTPFGGCLPILIQIPVLFALYASLTAPAMIETLHQAPPYEKSFLFIRDLLANGVVEKFLEGPWMSPASVTVYHWDNLVLIALFTLTSYLSQRIMTTNPDDPMQRQMLIMAPLMGPMIGWVLPSGVLLYIVVSSIFTIGQYAVLLKQFPMDAAPAAATPATAGGSGKPVKTLEAQPKAPEKAKAAATPVPTTQTRDGTPKAGNNGEMPQLSREARRRANRRHKR</sequence>
<reference evidence="13 14" key="1">
    <citation type="submission" date="2019-03" db="EMBL/GenBank/DDBJ databases">
        <title>Lake Tanganyika Metagenome-Assembled Genomes (MAGs).</title>
        <authorList>
            <person name="Tran P."/>
        </authorList>
    </citation>
    <scope>NUCLEOTIDE SEQUENCE [LARGE SCALE GENOMIC DNA]</scope>
    <source>
        <strain evidence="13">K_DeepCast_65m_m2_236</strain>
    </source>
</reference>
<evidence type="ECO:0000256" key="11">
    <source>
        <dbReference type="SAM" id="Phobius"/>
    </source>
</evidence>
<evidence type="ECO:0000313" key="13">
    <source>
        <dbReference type="EMBL" id="MBM3274334.1"/>
    </source>
</evidence>
<evidence type="ECO:0000256" key="1">
    <source>
        <dbReference type="ARBA" id="ARBA00004651"/>
    </source>
</evidence>
<dbReference type="PANTHER" id="PTHR12428">
    <property type="entry name" value="OXA1"/>
    <property type="match status" value="1"/>
</dbReference>
<keyword evidence="3" id="KW-1003">Cell membrane</keyword>
<dbReference type="Pfam" id="PF02096">
    <property type="entry name" value="60KD_IMP"/>
    <property type="match status" value="1"/>
</dbReference>
<evidence type="ECO:0000256" key="5">
    <source>
        <dbReference type="ARBA" id="ARBA00022927"/>
    </source>
</evidence>
<dbReference type="EMBL" id="VGJX01000185">
    <property type="protein sequence ID" value="MBM3274334.1"/>
    <property type="molecule type" value="Genomic_DNA"/>
</dbReference>
<feature type="domain" description="Membrane insertase YidC/Oxa/ALB C-terminal" evidence="12">
    <location>
        <begin position="28"/>
        <end position="233"/>
    </location>
</feature>
<dbReference type="PANTHER" id="PTHR12428:SF65">
    <property type="entry name" value="CYTOCHROME C OXIDASE ASSEMBLY PROTEIN COX18, MITOCHONDRIAL"/>
    <property type="match status" value="1"/>
</dbReference>
<keyword evidence="8" id="KW-0143">Chaperone</keyword>
<evidence type="ECO:0000256" key="6">
    <source>
        <dbReference type="ARBA" id="ARBA00022989"/>
    </source>
</evidence>
<keyword evidence="6 11" id="KW-1133">Transmembrane helix</keyword>
<dbReference type="CDD" id="cd20070">
    <property type="entry name" value="5TM_YidC_Alb3"/>
    <property type="match status" value="1"/>
</dbReference>
<comment type="subcellular location">
    <subcellularLocation>
        <location evidence="1">Cell membrane</location>
        <topology evidence="1">Multi-pass membrane protein</topology>
    </subcellularLocation>
    <subcellularLocation>
        <location evidence="9">Membrane</location>
        <topology evidence="9">Multi-pass membrane protein</topology>
    </subcellularLocation>
</comment>
<keyword evidence="7 11" id="KW-0472">Membrane</keyword>
<dbReference type="GO" id="GO:0005886">
    <property type="term" value="C:plasma membrane"/>
    <property type="evidence" value="ECO:0007669"/>
    <property type="project" value="UniProtKB-SubCell"/>
</dbReference>
<comment type="similarity">
    <text evidence="9">Belongs to the OXA1/ALB3/YidC family.</text>
</comment>
<dbReference type="GO" id="GO:0051205">
    <property type="term" value="P:protein insertion into membrane"/>
    <property type="evidence" value="ECO:0007669"/>
    <property type="project" value="TreeGrafter"/>
</dbReference>
<dbReference type="InterPro" id="IPR001708">
    <property type="entry name" value="YidC/ALB3/OXA1/COX18"/>
</dbReference>
<keyword evidence="5" id="KW-0653">Protein transport</keyword>
<accession>A0A937X523</accession>
<feature type="compositionally biased region" description="Basic residues" evidence="10">
    <location>
        <begin position="303"/>
        <end position="313"/>
    </location>
</feature>
<feature type="region of interest" description="Disordered" evidence="10">
    <location>
        <begin position="245"/>
        <end position="313"/>
    </location>
</feature>
<evidence type="ECO:0000256" key="9">
    <source>
        <dbReference type="RuleBase" id="RU003945"/>
    </source>
</evidence>
<evidence type="ECO:0000256" key="2">
    <source>
        <dbReference type="ARBA" id="ARBA00022448"/>
    </source>
</evidence>
<evidence type="ECO:0000259" key="12">
    <source>
        <dbReference type="Pfam" id="PF02096"/>
    </source>
</evidence>
<protein>
    <submittedName>
        <fullName evidence="13">Membrane protein insertase YidC</fullName>
    </submittedName>
</protein>
<evidence type="ECO:0000256" key="7">
    <source>
        <dbReference type="ARBA" id="ARBA00023136"/>
    </source>
</evidence>
<comment type="caution">
    <text evidence="13">The sequence shown here is derived from an EMBL/GenBank/DDBJ whole genome shotgun (WGS) entry which is preliminary data.</text>
</comment>
<evidence type="ECO:0000256" key="3">
    <source>
        <dbReference type="ARBA" id="ARBA00022475"/>
    </source>
</evidence>
<dbReference type="InterPro" id="IPR028055">
    <property type="entry name" value="YidC/Oxa/ALB_C"/>
</dbReference>
<evidence type="ECO:0000256" key="4">
    <source>
        <dbReference type="ARBA" id="ARBA00022692"/>
    </source>
</evidence>
<feature type="transmembrane region" description="Helical" evidence="11">
    <location>
        <begin position="28"/>
        <end position="47"/>
    </location>
</feature>
<feature type="transmembrane region" description="Helical" evidence="11">
    <location>
        <begin position="91"/>
        <end position="114"/>
    </location>
</feature>
<proteinExistence type="inferred from homology"/>
<dbReference type="InterPro" id="IPR047196">
    <property type="entry name" value="YidC_ALB_C"/>
</dbReference>
<keyword evidence="2" id="KW-0813">Transport</keyword>
<organism evidence="13 14">
    <name type="scientific">Candidatus Tanganyikabacteria bacterium</name>
    <dbReference type="NCBI Taxonomy" id="2961651"/>
    <lineage>
        <taxon>Bacteria</taxon>
        <taxon>Bacillati</taxon>
        <taxon>Candidatus Sericytochromatia</taxon>
        <taxon>Candidatus Tanganyikabacteria</taxon>
    </lineage>
</organism>
<dbReference type="GO" id="GO:0032977">
    <property type="term" value="F:membrane insertase activity"/>
    <property type="evidence" value="ECO:0007669"/>
    <property type="project" value="InterPro"/>
</dbReference>
<gene>
    <name evidence="13" type="ORF">FJZ00_04235</name>
</gene>
<keyword evidence="4 9" id="KW-0812">Transmembrane</keyword>
<feature type="transmembrane region" description="Helical" evidence="11">
    <location>
        <begin position="200"/>
        <end position="221"/>
    </location>
</feature>
<evidence type="ECO:0000256" key="8">
    <source>
        <dbReference type="ARBA" id="ARBA00023186"/>
    </source>
</evidence>
<evidence type="ECO:0000256" key="10">
    <source>
        <dbReference type="SAM" id="MobiDB-lite"/>
    </source>
</evidence>
<feature type="compositionally biased region" description="Low complexity" evidence="10">
    <location>
        <begin position="273"/>
        <end position="283"/>
    </location>
</feature>
<name>A0A937X523_9BACT</name>
<dbReference type="Proteomes" id="UP000703893">
    <property type="component" value="Unassembled WGS sequence"/>
</dbReference>
<evidence type="ECO:0000313" key="14">
    <source>
        <dbReference type="Proteomes" id="UP000703893"/>
    </source>
</evidence>